<keyword evidence="1" id="KW-1133">Transmembrane helix</keyword>
<protein>
    <submittedName>
        <fullName evidence="2">Uncharacterized protein</fullName>
    </submittedName>
</protein>
<evidence type="ECO:0000313" key="3">
    <source>
        <dbReference type="Proteomes" id="UP000292085"/>
    </source>
</evidence>
<dbReference type="Pfam" id="PF19613">
    <property type="entry name" value="DUF6118"/>
    <property type="match status" value="1"/>
</dbReference>
<sequence length="208" mass="23195">MDQHITPSADISSAAHAFESLRAEISLLRRATERLTDERSAQPDYAPSLEAIAKRLEDVCVWARRVSERPALKLTPESIGRDIDAAAVHARRHDQELLHHAATRMDAATGRIDGMVARSRTVVEQNRESLWNRIAFAIAGMALWAILPGAVARSLPVSWAVPERIAARMLGTDMWHAGEDMMAKADRERRARIVAHQRERETASPSLK</sequence>
<feature type="transmembrane region" description="Helical" evidence="1">
    <location>
        <begin position="130"/>
        <end position="151"/>
    </location>
</feature>
<accession>A0A4Q6XLW8</accession>
<keyword evidence="3" id="KW-1185">Reference proteome</keyword>
<dbReference type="RefSeq" id="WP_130159996.1">
    <property type="nucleotide sequence ID" value="NZ_SGIS01000046.1"/>
</dbReference>
<dbReference type="InterPro" id="IPR046121">
    <property type="entry name" value="DUF6118"/>
</dbReference>
<name>A0A4Q6XLW8_9SPHN</name>
<proteinExistence type="predicted"/>
<dbReference type="AlphaFoldDB" id="A0A4Q6XLW8"/>
<dbReference type="OrthoDB" id="7277275at2"/>
<evidence type="ECO:0000313" key="2">
    <source>
        <dbReference type="EMBL" id="RZF60881.1"/>
    </source>
</evidence>
<organism evidence="2 3">
    <name type="scientific">Sphingomonas populi</name>
    <dbReference type="NCBI Taxonomy" id="2484750"/>
    <lineage>
        <taxon>Bacteria</taxon>
        <taxon>Pseudomonadati</taxon>
        <taxon>Pseudomonadota</taxon>
        <taxon>Alphaproteobacteria</taxon>
        <taxon>Sphingomonadales</taxon>
        <taxon>Sphingomonadaceae</taxon>
        <taxon>Sphingomonas</taxon>
    </lineage>
</organism>
<comment type="caution">
    <text evidence="2">The sequence shown here is derived from an EMBL/GenBank/DDBJ whole genome shotgun (WGS) entry which is preliminary data.</text>
</comment>
<dbReference type="Proteomes" id="UP000292085">
    <property type="component" value="Unassembled WGS sequence"/>
</dbReference>
<dbReference type="EMBL" id="SGIS01000046">
    <property type="protein sequence ID" value="RZF60881.1"/>
    <property type="molecule type" value="Genomic_DNA"/>
</dbReference>
<evidence type="ECO:0000256" key="1">
    <source>
        <dbReference type="SAM" id="Phobius"/>
    </source>
</evidence>
<reference evidence="2 3" key="1">
    <citation type="submission" date="2019-02" db="EMBL/GenBank/DDBJ databases">
        <authorList>
            <person name="Li Y."/>
        </authorList>
    </citation>
    <scope>NUCLEOTIDE SEQUENCE [LARGE SCALE GENOMIC DNA]</scope>
    <source>
        <strain evidence="2 3">3-7</strain>
    </source>
</reference>
<keyword evidence="1" id="KW-0812">Transmembrane</keyword>
<keyword evidence="1" id="KW-0472">Membrane</keyword>
<gene>
    <name evidence="2" type="ORF">EWE75_20705</name>
</gene>